<gene>
    <name evidence="3" type="ORF">Pla8534_20990</name>
</gene>
<organism evidence="3 4">
    <name type="scientific">Lignipirellula cremea</name>
    <dbReference type="NCBI Taxonomy" id="2528010"/>
    <lineage>
        <taxon>Bacteria</taxon>
        <taxon>Pseudomonadati</taxon>
        <taxon>Planctomycetota</taxon>
        <taxon>Planctomycetia</taxon>
        <taxon>Pirellulales</taxon>
        <taxon>Pirellulaceae</taxon>
        <taxon>Lignipirellula</taxon>
    </lineage>
</organism>
<evidence type="ECO:0000256" key="1">
    <source>
        <dbReference type="SAM" id="MobiDB-lite"/>
    </source>
</evidence>
<dbReference type="Pfam" id="PF10135">
    <property type="entry name" value="Rod-binding"/>
    <property type="match status" value="1"/>
</dbReference>
<protein>
    <submittedName>
        <fullName evidence="3">Rod binding protein</fullName>
    </submittedName>
</protein>
<dbReference type="AlphaFoldDB" id="A0A518DR36"/>
<accession>A0A518DR36</accession>
<dbReference type="RefSeq" id="WP_145052511.1">
    <property type="nucleotide sequence ID" value="NZ_CP036433.1"/>
</dbReference>
<name>A0A518DR36_9BACT</name>
<proteinExistence type="predicted"/>
<sequence length="110" mass="12301">MFSIAAPPSSPMSLSPSPAQSQAKLNSAETKEDPNELKDAFTQFVGETFFGQLISSMRETQSKPAYFHGGRAEEVFQGQLDQMMTKQMAENSADKFSEPMYELFQLQRHA</sequence>
<dbReference type="EMBL" id="CP036433">
    <property type="protein sequence ID" value="QDU94310.1"/>
    <property type="molecule type" value="Genomic_DNA"/>
</dbReference>
<evidence type="ECO:0000313" key="3">
    <source>
        <dbReference type="EMBL" id="QDU94310.1"/>
    </source>
</evidence>
<feature type="domain" description="Flagellar protein FlgJ N-terminal" evidence="2">
    <location>
        <begin position="56"/>
        <end position="91"/>
    </location>
</feature>
<reference evidence="3 4" key="1">
    <citation type="submission" date="2019-02" db="EMBL/GenBank/DDBJ databases">
        <title>Deep-cultivation of Planctomycetes and their phenomic and genomic characterization uncovers novel biology.</title>
        <authorList>
            <person name="Wiegand S."/>
            <person name="Jogler M."/>
            <person name="Boedeker C."/>
            <person name="Pinto D."/>
            <person name="Vollmers J."/>
            <person name="Rivas-Marin E."/>
            <person name="Kohn T."/>
            <person name="Peeters S.H."/>
            <person name="Heuer A."/>
            <person name="Rast P."/>
            <person name="Oberbeckmann S."/>
            <person name="Bunk B."/>
            <person name="Jeske O."/>
            <person name="Meyerdierks A."/>
            <person name="Storesund J.E."/>
            <person name="Kallscheuer N."/>
            <person name="Luecker S."/>
            <person name="Lage O.M."/>
            <person name="Pohl T."/>
            <person name="Merkel B.J."/>
            <person name="Hornburger P."/>
            <person name="Mueller R.-W."/>
            <person name="Bruemmer F."/>
            <person name="Labrenz M."/>
            <person name="Spormann A.M."/>
            <person name="Op den Camp H."/>
            <person name="Overmann J."/>
            <person name="Amann R."/>
            <person name="Jetten M.S.M."/>
            <person name="Mascher T."/>
            <person name="Medema M.H."/>
            <person name="Devos D.P."/>
            <person name="Kaster A.-K."/>
            <person name="Ovreas L."/>
            <person name="Rohde M."/>
            <person name="Galperin M.Y."/>
            <person name="Jogler C."/>
        </authorList>
    </citation>
    <scope>NUCLEOTIDE SEQUENCE [LARGE SCALE GENOMIC DNA]</scope>
    <source>
        <strain evidence="3 4">Pla85_3_4</strain>
    </source>
</reference>
<dbReference type="OrthoDB" id="280272at2"/>
<evidence type="ECO:0000259" key="2">
    <source>
        <dbReference type="Pfam" id="PF10135"/>
    </source>
</evidence>
<feature type="region of interest" description="Disordered" evidence="1">
    <location>
        <begin position="1"/>
        <end position="34"/>
    </location>
</feature>
<dbReference type="Proteomes" id="UP000317648">
    <property type="component" value="Chromosome"/>
</dbReference>
<dbReference type="InterPro" id="IPR019301">
    <property type="entry name" value="Flagellar_prot_FlgJ_N"/>
</dbReference>
<feature type="compositionally biased region" description="Low complexity" evidence="1">
    <location>
        <begin position="1"/>
        <end position="23"/>
    </location>
</feature>
<evidence type="ECO:0000313" key="4">
    <source>
        <dbReference type="Proteomes" id="UP000317648"/>
    </source>
</evidence>
<keyword evidence="4" id="KW-1185">Reference proteome</keyword>
<dbReference type="KEGG" id="lcre:Pla8534_20990"/>